<comment type="caution">
    <text evidence="1">The sequence shown here is derived from an EMBL/GenBank/DDBJ whole genome shotgun (WGS) entry which is preliminary data.</text>
</comment>
<gene>
    <name evidence="1" type="ORF">Pyn_29035</name>
</gene>
<dbReference type="AlphaFoldDB" id="A0A314UFY9"/>
<evidence type="ECO:0000313" key="2">
    <source>
        <dbReference type="Proteomes" id="UP000250321"/>
    </source>
</evidence>
<keyword evidence="2" id="KW-1185">Reference proteome</keyword>
<organism evidence="1 2">
    <name type="scientific">Prunus yedoensis var. nudiflora</name>
    <dbReference type="NCBI Taxonomy" id="2094558"/>
    <lineage>
        <taxon>Eukaryota</taxon>
        <taxon>Viridiplantae</taxon>
        <taxon>Streptophyta</taxon>
        <taxon>Embryophyta</taxon>
        <taxon>Tracheophyta</taxon>
        <taxon>Spermatophyta</taxon>
        <taxon>Magnoliopsida</taxon>
        <taxon>eudicotyledons</taxon>
        <taxon>Gunneridae</taxon>
        <taxon>Pentapetalae</taxon>
        <taxon>rosids</taxon>
        <taxon>fabids</taxon>
        <taxon>Rosales</taxon>
        <taxon>Rosaceae</taxon>
        <taxon>Amygdaloideae</taxon>
        <taxon>Amygdaleae</taxon>
        <taxon>Prunus</taxon>
    </lineage>
</organism>
<name>A0A314UFY9_PRUYE</name>
<dbReference type="Proteomes" id="UP000250321">
    <property type="component" value="Unassembled WGS sequence"/>
</dbReference>
<sequence length="477" mass="55761">MLKNELLSYVKMWGRRPCRLNISQQLCCRFFPVREFLVVKAEESENLKATIKPPPTDKDWYLYLKLDSMDSTGRQLCRLNISNLCKSSSRKPPRFETLFEISCHDDRVNDDRGWDGHCSDHHGWDCLWWGSCWNQTMCSKTRHVKEVGRHIIVGSKFYKVWGEFDTRVCNNGNFIDYESTGFRSNVESYDLTHGSTDEQGPSMSICQKHTIPSLIDPRIILGNKIMFNLEEKTYVLACQDGGHNFLEPPLFKVFDPCQQSWKDLPYPPCFKRHGDRDHFTCDHKVYFMRYNVAYAFDPHKEKWSENKIKVLNRFERFWVVAELQGFLIGMLRDRKELVAWKLDGDGFPQLHRVLHELGDIFSPFLIPEHCYLGHLDGEGRMWFVYYANVRTRNDGEPEGGYVRVAVFTVSISKDPVGNPVLSADLEAAEYYGFNNYCEISSACVMCHHVKENFKPRKFSGVIVPNRPYSQRRRKGKY</sequence>
<accession>A0A314UFY9</accession>
<reference evidence="1 2" key="1">
    <citation type="submission" date="2018-02" db="EMBL/GenBank/DDBJ databases">
        <title>Draft genome of wild Prunus yedoensis var. nudiflora.</title>
        <authorList>
            <person name="Baek S."/>
            <person name="Kim J.-H."/>
            <person name="Choi K."/>
            <person name="Kim G.-B."/>
            <person name="Cho A."/>
            <person name="Jang H."/>
            <person name="Shin C.-H."/>
            <person name="Yu H.-J."/>
            <person name="Mun J.-H."/>
        </authorList>
    </citation>
    <scope>NUCLEOTIDE SEQUENCE [LARGE SCALE GENOMIC DNA]</scope>
    <source>
        <strain evidence="2">cv. Jeju island</strain>
        <tissue evidence="1">Leaf</tissue>
    </source>
</reference>
<protein>
    <submittedName>
        <fullName evidence="1">Uncharacterized protein</fullName>
    </submittedName>
</protein>
<dbReference type="EMBL" id="PJQY01003567">
    <property type="protein sequence ID" value="PQM36251.1"/>
    <property type="molecule type" value="Genomic_DNA"/>
</dbReference>
<proteinExistence type="predicted"/>
<evidence type="ECO:0000313" key="1">
    <source>
        <dbReference type="EMBL" id="PQM36251.1"/>
    </source>
</evidence>